<keyword evidence="2" id="KW-0805">Transcription regulation</keyword>
<evidence type="ECO:0000256" key="2">
    <source>
        <dbReference type="ARBA" id="ARBA00023015"/>
    </source>
</evidence>
<feature type="modified residue" description="4-aspartylphosphate" evidence="5">
    <location>
        <position position="56"/>
    </location>
</feature>
<dbReference type="InterPro" id="IPR005158">
    <property type="entry name" value="BTAD"/>
</dbReference>
<dbReference type="Pfam" id="PF03704">
    <property type="entry name" value="BTAD"/>
    <property type="match status" value="1"/>
</dbReference>
<dbReference type="SMART" id="SM00448">
    <property type="entry name" value="REC"/>
    <property type="match status" value="1"/>
</dbReference>
<evidence type="ECO:0000256" key="4">
    <source>
        <dbReference type="ARBA" id="ARBA00023163"/>
    </source>
</evidence>
<evidence type="ECO:0000313" key="8">
    <source>
        <dbReference type="Proteomes" id="UP001056500"/>
    </source>
</evidence>
<gene>
    <name evidence="7" type="ORF">NDK47_21445</name>
</gene>
<evidence type="ECO:0000313" key="7">
    <source>
        <dbReference type="EMBL" id="USG64682.1"/>
    </source>
</evidence>
<protein>
    <submittedName>
        <fullName evidence="7">Response regulator</fullName>
    </submittedName>
</protein>
<dbReference type="InterPro" id="IPR036388">
    <property type="entry name" value="WH-like_DNA-bd_sf"/>
</dbReference>
<keyword evidence="3" id="KW-0238">DNA-binding</keyword>
<sequence length="375" mass="44127">MFNLKAVIVDDERLSIHLLDSLLSRCEGMEVVGQFQNPFEALKQVKALSPDVVFLDIEMPQINGMELAEIVSHELPETDFVFVTGYDEYAVKAFELNAIDYVLKPVQSERLAKTIQRLRERKNGVIEQQAIQTGMIRCLQSLQIELAGQGPEKIRWRTAKAQELFSYLLYRREQLVRKEALLDLFWADVEWKKAFSQLYTTIYQIRKTLDLLRSGIQIKSLEDGYMLELINMKADVDVWETGLREAGEVTDESIKKHLELLELYRGHYLEDCDYGWAENERQRLRSLWYYQANEVAQHLVSVKDFTKASNVYHQMQKLHPEGEETYLELMKLYELMGKRDLVEAQYNSFVKMVKEHFDESVSPLVREWYKNWKET</sequence>
<dbReference type="EMBL" id="CP098755">
    <property type="protein sequence ID" value="USG64682.1"/>
    <property type="molecule type" value="Genomic_DNA"/>
</dbReference>
<keyword evidence="5" id="KW-0597">Phosphoprotein</keyword>
<evidence type="ECO:0000256" key="1">
    <source>
        <dbReference type="ARBA" id="ARBA00023012"/>
    </source>
</evidence>
<keyword evidence="4" id="KW-0804">Transcription</keyword>
<evidence type="ECO:0000256" key="3">
    <source>
        <dbReference type="ARBA" id="ARBA00023125"/>
    </source>
</evidence>
<dbReference type="Gene3D" id="1.25.40.10">
    <property type="entry name" value="Tetratricopeptide repeat domain"/>
    <property type="match status" value="1"/>
</dbReference>
<evidence type="ECO:0000256" key="5">
    <source>
        <dbReference type="PROSITE-ProRule" id="PRU00169"/>
    </source>
</evidence>
<dbReference type="RefSeq" id="WP_251871793.1">
    <property type="nucleotide sequence ID" value="NZ_CP098755.1"/>
</dbReference>
<dbReference type="SUPFAM" id="SSF46894">
    <property type="entry name" value="C-terminal effector domain of the bipartite response regulators"/>
    <property type="match status" value="1"/>
</dbReference>
<dbReference type="Pfam" id="PF00072">
    <property type="entry name" value="Response_reg"/>
    <property type="match status" value="1"/>
</dbReference>
<dbReference type="InterPro" id="IPR011990">
    <property type="entry name" value="TPR-like_helical_dom_sf"/>
</dbReference>
<dbReference type="InterPro" id="IPR016032">
    <property type="entry name" value="Sig_transdc_resp-reg_C-effctor"/>
</dbReference>
<reference evidence="7" key="1">
    <citation type="submission" date="2022-06" db="EMBL/GenBank/DDBJ databases">
        <title>Genome sequencing of Brevibacillus sp. BB3-R1.</title>
        <authorList>
            <person name="Heo J."/>
            <person name="Lee D."/>
            <person name="Won M."/>
            <person name="Han B.-H."/>
            <person name="Hong S.-B."/>
            <person name="Kwon S.-W."/>
        </authorList>
    </citation>
    <scope>NUCLEOTIDE SEQUENCE</scope>
    <source>
        <strain evidence="7">BB3-R1</strain>
    </source>
</reference>
<proteinExistence type="predicted"/>
<evidence type="ECO:0000259" key="6">
    <source>
        <dbReference type="PROSITE" id="PS50110"/>
    </source>
</evidence>
<dbReference type="SUPFAM" id="SSF52172">
    <property type="entry name" value="CheY-like"/>
    <property type="match status" value="1"/>
</dbReference>
<dbReference type="PANTHER" id="PTHR35807:SF2">
    <property type="entry name" value="TRANSCRIPTIONAL ACTIVATOR DOMAIN"/>
    <property type="match status" value="1"/>
</dbReference>
<dbReference type="Proteomes" id="UP001056500">
    <property type="component" value="Chromosome"/>
</dbReference>
<feature type="domain" description="Response regulatory" evidence="6">
    <location>
        <begin position="5"/>
        <end position="119"/>
    </location>
</feature>
<dbReference type="InterPro" id="IPR011006">
    <property type="entry name" value="CheY-like_superfamily"/>
</dbReference>
<dbReference type="SMART" id="SM01043">
    <property type="entry name" value="BTAD"/>
    <property type="match status" value="1"/>
</dbReference>
<dbReference type="Gene3D" id="3.40.50.2300">
    <property type="match status" value="1"/>
</dbReference>
<dbReference type="InterPro" id="IPR001789">
    <property type="entry name" value="Sig_transdc_resp-reg_receiver"/>
</dbReference>
<keyword evidence="8" id="KW-1185">Reference proteome</keyword>
<dbReference type="InterPro" id="IPR051677">
    <property type="entry name" value="AfsR-DnrI-RedD_regulator"/>
</dbReference>
<dbReference type="Gene3D" id="1.10.10.10">
    <property type="entry name" value="Winged helix-like DNA-binding domain superfamily/Winged helix DNA-binding domain"/>
    <property type="match status" value="1"/>
</dbReference>
<accession>A0ABY4WFA7</accession>
<dbReference type="PANTHER" id="PTHR35807">
    <property type="entry name" value="TRANSCRIPTIONAL REGULATOR REDD-RELATED"/>
    <property type="match status" value="1"/>
</dbReference>
<dbReference type="SUPFAM" id="SSF48452">
    <property type="entry name" value="TPR-like"/>
    <property type="match status" value="1"/>
</dbReference>
<keyword evidence="1" id="KW-0902">Two-component regulatory system</keyword>
<name>A0ABY4WFA7_9BACL</name>
<dbReference type="PROSITE" id="PS50110">
    <property type="entry name" value="RESPONSE_REGULATORY"/>
    <property type="match status" value="1"/>
</dbReference>
<organism evidence="7 8">
    <name type="scientific">Brevibacillus ruminantium</name>
    <dbReference type="NCBI Taxonomy" id="2950604"/>
    <lineage>
        <taxon>Bacteria</taxon>
        <taxon>Bacillati</taxon>
        <taxon>Bacillota</taxon>
        <taxon>Bacilli</taxon>
        <taxon>Bacillales</taxon>
        <taxon>Paenibacillaceae</taxon>
        <taxon>Brevibacillus</taxon>
    </lineage>
</organism>